<dbReference type="EMBL" id="JAMXFF010000042">
    <property type="protein sequence ID" value="MCT7969111.1"/>
    <property type="molecule type" value="Genomic_DNA"/>
</dbReference>
<evidence type="ECO:0000313" key="3">
    <source>
        <dbReference type="Proteomes" id="UP001525890"/>
    </source>
</evidence>
<feature type="region of interest" description="Disordered" evidence="1">
    <location>
        <begin position="1"/>
        <end position="22"/>
    </location>
</feature>
<proteinExistence type="predicted"/>
<name>A0ABT2N061_9CYAN</name>
<gene>
    <name evidence="2" type="ORF">NG799_22615</name>
</gene>
<reference evidence="2 3" key="1">
    <citation type="journal article" date="2022" name="Front. Microbiol.">
        <title>High genomic differentiation and limited gene flow indicate recent cryptic speciation within the genus Laspinema (cyanobacteria).</title>
        <authorList>
            <person name="Stanojkovic A."/>
            <person name="Skoupy S."/>
            <person name="Skaloud P."/>
            <person name="Dvorak P."/>
        </authorList>
    </citation>
    <scope>NUCLEOTIDE SEQUENCE [LARGE SCALE GENOMIC DNA]</scope>
    <source>
        <strain evidence="2 3">D2a</strain>
    </source>
</reference>
<dbReference type="RefSeq" id="WP_368008585.1">
    <property type="nucleotide sequence ID" value="NZ_JAMXFF010000042.1"/>
</dbReference>
<comment type="caution">
    <text evidence="2">The sequence shown here is derived from an EMBL/GenBank/DDBJ whole genome shotgun (WGS) entry which is preliminary data.</text>
</comment>
<evidence type="ECO:0000256" key="1">
    <source>
        <dbReference type="SAM" id="MobiDB-lite"/>
    </source>
</evidence>
<keyword evidence="3" id="KW-1185">Reference proteome</keyword>
<organism evidence="2 3">
    <name type="scientific">Laspinema palackyanum D2a</name>
    <dbReference type="NCBI Taxonomy" id="2953684"/>
    <lineage>
        <taxon>Bacteria</taxon>
        <taxon>Bacillati</taxon>
        <taxon>Cyanobacteriota</taxon>
        <taxon>Cyanophyceae</taxon>
        <taxon>Oscillatoriophycideae</taxon>
        <taxon>Oscillatoriales</taxon>
        <taxon>Laspinemataceae</taxon>
        <taxon>Laspinema</taxon>
        <taxon>Laspinema palackyanum</taxon>
    </lineage>
</organism>
<protein>
    <submittedName>
        <fullName evidence="2">Uncharacterized protein</fullName>
    </submittedName>
</protein>
<dbReference type="Proteomes" id="UP001525890">
    <property type="component" value="Unassembled WGS sequence"/>
</dbReference>
<sequence length="54" mass="6110">MGNFHPTSDPVGTLENLSGKKNPKKLDLFSEEWYKEKGFSDSSELPGLKRNLNK</sequence>
<accession>A0ABT2N061</accession>
<evidence type="ECO:0000313" key="2">
    <source>
        <dbReference type="EMBL" id="MCT7969111.1"/>
    </source>
</evidence>